<dbReference type="AlphaFoldDB" id="A0A1M5WJL1"/>
<dbReference type="InterPro" id="IPR001647">
    <property type="entry name" value="HTH_TetR"/>
</dbReference>
<dbReference type="PANTHER" id="PTHR43479">
    <property type="entry name" value="ACREF/ENVCD OPERON REPRESSOR-RELATED"/>
    <property type="match status" value="1"/>
</dbReference>
<dbReference type="InterPro" id="IPR039532">
    <property type="entry name" value="TetR_C_Firmicutes"/>
</dbReference>
<accession>A0A1M5WJL1</accession>
<dbReference type="NCBIfam" id="TIGR02366">
    <property type="entry name" value="DHAK_reg"/>
    <property type="match status" value="1"/>
</dbReference>
<gene>
    <name evidence="4" type="ORF">SAMN02745823_01318</name>
</gene>
<dbReference type="GO" id="GO:0003677">
    <property type="term" value="F:DNA binding"/>
    <property type="evidence" value="ECO:0007669"/>
    <property type="project" value="UniProtKB-UniRule"/>
</dbReference>
<keyword evidence="5" id="KW-1185">Reference proteome</keyword>
<dbReference type="PROSITE" id="PS50977">
    <property type="entry name" value="HTH_TETR_2"/>
    <property type="match status" value="1"/>
</dbReference>
<dbReference type="OrthoDB" id="9810250at2"/>
<dbReference type="RefSeq" id="WP_073076920.1">
    <property type="nucleotide sequence ID" value="NZ_FQXV01000003.1"/>
</dbReference>
<feature type="domain" description="HTH tetR-type" evidence="3">
    <location>
        <begin position="5"/>
        <end position="65"/>
    </location>
</feature>
<dbReference type="InterPro" id="IPR050624">
    <property type="entry name" value="HTH-type_Tx_Regulator"/>
</dbReference>
<proteinExistence type="predicted"/>
<dbReference type="SUPFAM" id="SSF46689">
    <property type="entry name" value="Homeodomain-like"/>
    <property type="match status" value="1"/>
</dbReference>
<dbReference type="InterPro" id="IPR012738">
    <property type="entry name" value="Tscrpt_reg_DhaS"/>
</dbReference>
<evidence type="ECO:0000259" key="3">
    <source>
        <dbReference type="PROSITE" id="PS50977"/>
    </source>
</evidence>
<dbReference type="EMBL" id="FQXV01000003">
    <property type="protein sequence ID" value="SHH87749.1"/>
    <property type="molecule type" value="Genomic_DNA"/>
</dbReference>
<dbReference type="Gene3D" id="1.10.357.10">
    <property type="entry name" value="Tetracycline Repressor, domain 2"/>
    <property type="match status" value="1"/>
</dbReference>
<dbReference type="InterPro" id="IPR009057">
    <property type="entry name" value="Homeodomain-like_sf"/>
</dbReference>
<name>A0A1M5WJL1_9FIRM</name>
<evidence type="ECO:0000256" key="1">
    <source>
        <dbReference type="ARBA" id="ARBA00023125"/>
    </source>
</evidence>
<dbReference type="Proteomes" id="UP000183995">
    <property type="component" value="Unassembled WGS sequence"/>
</dbReference>
<dbReference type="PANTHER" id="PTHR43479:SF7">
    <property type="entry name" value="TETR-FAMILY TRANSCRIPTIONAL REGULATOR"/>
    <property type="match status" value="1"/>
</dbReference>
<dbReference type="Pfam" id="PF14278">
    <property type="entry name" value="TetR_C_8"/>
    <property type="match status" value="1"/>
</dbReference>
<feature type="DNA-binding region" description="H-T-H motif" evidence="2">
    <location>
        <begin position="28"/>
        <end position="47"/>
    </location>
</feature>
<protein>
    <submittedName>
        <fullName evidence="4">Transcriptional regulator, TetR family</fullName>
    </submittedName>
</protein>
<reference evidence="4 5" key="1">
    <citation type="submission" date="2016-11" db="EMBL/GenBank/DDBJ databases">
        <authorList>
            <person name="Jaros S."/>
            <person name="Januszkiewicz K."/>
            <person name="Wedrychowicz H."/>
        </authorList>
    </citation>
    <scope>NUCLEOTIDE SEQUENCE [LARGE SCALE GENOMIC DNA]</scope>
    <source>
        <strain evidence="4 5">DSM 10068</strain>
    </source>
</reference>
<evidence type="ECO:0000313" key="5">
    <source>
        <dbReference type="Proteomes" id="UP000183995"/>
    </source>
</evidence>
<evidence type="ECO:0000313" key="4">
    <source>
        <dbReference type="EMBL" id="SHH87749.1"/>
    </source>
</evidence>
<organism evidence="4 5">
    <name type="scientific">Sporobacter termitidis DSM 10068</name>
    <dbReference type="NCBI Taxonomy" id="1123282"/>
    <lineage>
        <taxon>Bacteria</taxon>
        <taxon>Bacillati</taxon>
        <taxon>Bacillota</taxon>
        <taxon>Clostridia</taxon>
        <taxon>Eubacteriales</taxon>
        <taxon>Oscillospiraceae</taxon>
        <taxon>Sporobacter</taxon>
    </lineage>
</organism>
<sequence length="192" mass="22414">MPDANVTKMTLANSLKKLMAEKDFSKINVADIVRGCGLARQSFYYHFKDKYDLMNWIYYTETARIITTDDVFASWTDGLRDLCCYMQQNKTFYRNALNTSGQNSFPEYLHGYIRSISISAIEGAVDIEAEYDKWEFITSFFATAFVAFIVRWANSDMKEDPSEFLEKMRNVFDGSIQNELENRRQKEKSYTS</sequence>
<dbReference type="STRING" id="1123282.SAMN02745823_01318"/>
<keyword evidence="1 2" id="KW-0238">DNA-binding</keyword>
<evidence type="ECO:0000256" key="2">
    <source>
        <dbReference type="PROSITE-ProRule" id="PRU00335"/>
    </source>
</evidence>
<dbReference type="Pfam" id="PF00440">
    <property type="entry name" value="TetR_N"/>
    <property type="match status" value="1"/>
</dbReference>